<accession>A0A2T5BP65</accession>
<protein>
    <submittedName>
        <fullName evidence="1">Acyl carrier protein</fullName>
    </submittedName>
</protein>
<organism evidence="1 2">
    <name type="scientific">Rhodovulum imhoffii</name>
    <dbReference type="NCBI Taxonomy" id="365340"/>
    <lineage>
        <taxon>Bacteria</taxon>
        <taxon>Pseudomonadati</taxon>
        <taxon>Pseudomonadota</taxon>
        <taxon>Alphaproteobacteria</taxon>
        <taxon>Rhodobacterales</taxon>
        <taxon>Paracoccaceae</taxon>
        <taxon>Rhodovulum</taxon>
    </lineage>
</organism>
<sequence>MKARYRKLIAEALGVAPQGLPDAVRIGETEGWDSIGHIRLILMIEKQLRRQLSAEEISSVVDFDTICTLLDSA</sequence>
<dbReference type="OrthoDB" id="9811033at2"/>
<comment type="caution">
    <text evidence="1">The sequence shown here is derived from an EMBL/GenBank/DDBJ whole genome shotgun (WGS) entry which is preliminary data.</text>
</comment>
<keyword evidence="2" id="KW-1185">Reference proteome</keyword>
<dbReference type="SUPFAM" id="SSF47336">
    <property type="entry name" value="ACP-like"/>
    <property type="match status" value="1"/>
</dbReference>
<proteinExistence type="predicted"/>
<dbReference type="Gene3D" id="1.10.1200.10">
    <property type="entry name" value="ACP-like"/>
    <property type="match status" value="1"/>
</dbReference>
<gene>
    <name evidence="1" type="ORF">C8N32_12214</name>
</gene>
<reference evidence="1 2" key="1">
    <citation type="submission" date="2018-04" db="EMBL/GenBank/DDBJ databases">
        <title>Genomic Encyclopedia of Archaeal and Bacterial Type Strains, Phase II (KMG-II): from individual species to whole genera.</title>
        <authorList>
            <person name="Goeker M."/>
        </authorList>
    </citation>
    <scope>NUCLEOTIDE SEQUENCE [LARGE SCALE GENOMIC DNA]</scope>
    <source>
        <strain evidence="1 2">DSM 18064</strain>
    </source>
</reference>
<dbReference type="EMBL" id="QAAA01000022">
    <property type="protein sequence ID" value="PTN00802.1"/>
    <property type="molecule type" value="Genomic_DNA"/>
</dbReference>
<dbReference type="AlphaFoldDB" id="A0A2T5BP65"/>
<evidence type="ECO:0000313" key="2">
    <source>
        <dbReference type="Proteomes" id="UP000243859"/>
    </source>
</evidence>
<dbReference type="RefSeq" id="WP_107893423.1">
    <property type="nucleotide sequence ID" value="NZ_NHSI01000051.1"/>
</dbReference>
<name>A0A2T5BP65_9RHOB</name>
<dbReference type="Proteomes" id="UP000243859">
    <property type="component" value="Unassembled WGS sequence"/>
</dbReference>
<evidence type="ECO:0000313" key="1">
    <source>
        <dbReference type="EMBL" id="PTN00802.1"/>
    </source>
</evidence>
<dbReference type="InterPro" id="IPR036736">
    <property type="entry name" value="ACP-like_sf"/>
</dbReference>